<comment type="catalytic activity">
    <reaction evidence="4">
        <text>2 cob(II)alamin + reduced [electron-transfer flavoprotein] + 2 ATP = 2 adenosylcob(III)alamin + 2 triphosphate + oxidized [electron-transfer flavoprotein] + 3 H(+)</text>
        <dbReference type="Rhea" id="RHEA:28671"/>
        <dbReference type="Rhea" id="RHEA-COMP:10685"/>
        <dbReference type="Rhea" id="RHEA-COMP:10686"/>
        <dbReference type="ChEBI" id="CHEBI:15378"/>
        <dbReference type="ChEBI" id="CHEBI:16304"/>
        <dbReference type="ChEBI" id="CHEBI:18036"/>
        <dbReference type="ChEBI" id="CHEBI:18408"/>
        <dbReference type="ChEBI" id="CHEBI:30616"/>
        <dbReference type="ChEBI" id="CHEBI:57692"/>
        <dbReference type="ChEBI" id="CHEBI:58307"/>
        <dbReference type="EC" id="2.5.1.17"/>
    </reaction>
</comment>
<keyword evidence="1 4" id="KW-0808">Transferase</keyword>
<dbReference type="PANTHER" id="PTHR12213:SF0">
    <property type="entry name" value="CORRINOID ADENOSYLTRANSFERASE MMAB"/>
    <property type="match status" value="1"/>
</dbReference>
<gene>
    <name evidence="6" type="ORF">H9625_13880</name>
</gene>
<evidence type="ECO:0000256" key="2">
    <source>
        <dbReference type="ARBA" id="ARBA00022741"/>
    </source>
</evidence>
<comment type="pathway">
    <text evidence="4">Cofactor biosynthesis; adenosylcobalamin biosynthesis; adenosylcobalamin from cob(II)yrinate a,c-diamide: step 2/7.</text>
</comment>
<name>A0ABR8YBC3_9BACT</name>
<dbReference type="InterPro" id="IPR036451">
    <property type="entry name" value="CblAdoTrfase-like_sf"/>
</dbReference>
<keyword evidence="4" id="KW-0169">Cobalamin biosynthesis</keyword>
<dbReference type="RefSeq" id="WP_022039088.1">
    <property type="nucleotide sequence ID" value="NZ_JACSPP010000054.1"/>
</dbReference>
<protein>
    <recommendedName>
        <fullName evidence="4">Corrinoid adenosyltransferase</fullName>
        <ecNumber evidence="4">2.5.1.17</ecNumber>
    </recommendedName>
    <alternativeName>
        <fullName evidence="4">Cob(II)alamin adenosyltransferase</fullName>
    </alternativeName>
    <alternativeName>
        <fullName evidence="4">Cob(II)yrinic acid a,c-diamide adenosyltransferase</fullName>
    </alternativeName>
    <alternativeName>
        <fullName evidence="4">Cobinamide/cobalamin adenosyltransferase</fullName>
    </alternativeName>
</protein>
<dbReference type="SUPFAM" id="SSF89028">
    <property type="entry name" value="Cobalamin adenosyltransferase-like"/>
    <property type="match status" value="1"/>
</dbReference>
<evidence type="ECO:0000313" key="6">
    <source>
        <dbReference type="EMBL" id="MBD8041510.1"/>
    </source>
</evidence>
<dbReference type="Pfam" id="PF01923">
    <property type="entry name" value="Cob_adeno_trans"/>
    <property type="match status" value="1"/>
</dbReference>
<dbReference type="InterPro" id="IPR029499">
    <property type="entry name" value="PduO-typ"/>
</dbReference>
<proteinExistence type="inferred from homology"/>
<evidence type="ECO:0000313" key="7">
    <source>
        <dbReference type="Proteomes" id="UP000620874"/>
    </source>
</evidence>
<reference evidence="6 7" key="1">
    <citation type="submission" date="2020-08" db="EMBL/GenBank/DDBJ databases">
        <title>A Genomic Blueprint of the Chicken Gut Microbiome.</title>
        <authorList>
            <person name="Gilroy R."/>
            <person name="Ravi A."/>
            <person name="Getino M."/>
            <person name="Pursley I."/>
            <person name="Horton D.L."/>
            <person name="Alikhan N.-F."/>
            <person name="Baker D."/>
            <person name="Gharbi K."/>
            <person name="Hall N."/>
            <person name="Watson M."/>
            <person name="Adriaenssens E.M."/>
            <person name="Foster-Nyarko E."/>
            <person name="Jarju S."/>
            <person name="Secka A."/>
            <person name="Antonio M."/>
            <person name="Oren A."/>
            <person name="Chaudhuri R."/>
            <person name="La Ragione R.M."/>
            <person name="Hildebrand F."/>
            <person name="Pallen M.J."/>
        </authorList>
    </citation>
    <scope>NUCLEOTIDE SEQUENCE [LARGE SCALE GENOMIC DNA]</scope>
    <source>
        <strain evidence="6 7">Sa1CVN1</strain>
    </source>
</reference>
<dbReference type="InterPro" id="IPR016030">
    <property type="entry name" value="CblAdoTrfase-like"/>
</dbReference>
<sequence length="190" mass="21318">MKKSMVYTRTGDDGTTSLIGGVRVPKTHIRLEAYGTVDELNAQIGCLVSQMEEGTDKSLLQFVQHKLFVLGAYLATETSKTDLSPVSQITDENITRLEEAIDTLDASLPPLRGFILPGGSYAASTCHVCRTVCRRAERCIWALEEAETGFEIARNVKQFVNRLSDYLFVLSRKLNQLTHHDEIYWDKSCK</sequence>
<feature type="domain" description="Cobalamin adenosyltransferase-like" evidence="5">
    <location>
        <begin position="6"/>
        <end position="173"/>
    </location>
</feature>
<organism evidence="6 7">
    <name type="scientific">Phocaeicola intestinalis</name>
    <dbReference type="NCBI Taxonomy" id="2762212"/>
    <lineage>
        <taxon>Bacteria</taxon>
        <taxon>Pseudomonadati</taxon>
        <taxon>Bacteroidota</taxon>
        <taxon>Bacteroidia</taxon>
        <taxon>Bacteroidales</taxon>
        <taxon>Bacteroidaceae</taxon>
        <taxon>Phocaeicola</taxon>
    </lineage>
</organism>
<comment type="caution">
    <text evidence="6">The sequence shown here is derived from an EMBL/GenBank/DDBJ whole genome shotgun (WGS) entry which is preliminary data.</text>
</comment>
<dbReference type="Gene3D" id="1.20.1200.10">
    <property type="entry name" value="Cobalamin adenosyltransferase-like"/>
    <property type="match status" value="1"/>
</dbReference>
<dbReference type="EC" id="2.5.1.17" evidence="4"/>
<dbReference type="PANTHER" id="PTHR12213">
    <property type="entry name" value="CORRINOID ADENOSYLTRANSFERASE"/>
    <property type="match status" value="1"/>
</dbReference>
<keyword evidence="3 4" id="KW-0067">ATP-binding</keyword>
<evidence type="ECO:0000256" key="3">
    <source>
        <dbReference type="ARBA" id="ARBA00022840"/>
    </source>
</evidence>
<dbReference type="GO" id="GO:0008817">
    <property type="term" value="F:corrinoid adenosyltransferase activity"/>
    <property type="evidence" value="ECO:0007669"/>
    <property type="project" value="UniProtKB-EC"/>
</dbReference>
<dbReference type="NCBIfam" id="TIGR00636">
    <property type="entry name" value="PduO_Nterm"/>
    <property type="match status" value="1"/>
</dbReference>
<comment type="similarity">
    <text evidence="4">Belongs to the Cob(I)alamin adenosyltransferase family.</text>
</comment>
<dbReference type="Proteomes" id="UP000620874">
    <property type="component" value="Unassembled WGS sequence"/>
</dbReference>
<keyword evidence="7" id="KW-1185">Reference proteome</keyword>
<evidence type="ECO:0000256" key="4">
    <source>
        <dbReference type="RuleBase" id="RU366026"/>
    </source>
</evidence>
<keyword evidence="2 4" id="KW-0547">Nucleotide-binding</keyword>
<evidence type="ECO:0000259" key="5">
    <source>
        <dbReference type="Pfam" id="PF01923"/>
    </source>
</evidence>
<evidence type="ECO:0000256" key="1">
    <source>
        <dbReference type="ARBA" id="ARBA00022679"/>
    </source>
</evidence>
<dbReference type="EMBL" id="JACSPP010000054">
    <property type="protein sequence ID" value="MBD8041510.1"/>
    <property type="molecule type" value="Genomic_DNA"/>
</dbReference>
<comment type="catalytic activity">
    <reaction evidence="4">
        <text>2 cob(II)yrinate a,c diamide + reduced [electron-transfer flavoprotein] + 2 ATP = 2 adenosylcob(III)yrinate a,c-diamide + 2 triphosphate + oxidized [electron-transfer flavoprotein] + 3 H(+)</text>
        <dbReference type="Rhea" id="RHEA:11528"/>
        <dbReference type="Rhea" id="RHEA-COMP:10685"/>
        <dbReference type="Rhea" id="RHEA-COMP:10686"/>
        <dbReference type="ChEBI" id="CHEBI:15378"/>
        <dbReference type="ChEBI" id="CHEBI:18036"/>
        <dbReference type="ChEBI" id="CHEBI:30616"/>
        <dbReference type="ChEBI" id="CHEBI:57692"/>
        <dbReference type="ChEBI" id="CHEBI:58307"/>
        <dbReference type="ChEBI" id="CHEBI:58503"/>
        <dbReference type="ChEBI" id="CHEBI:58537"/>
        <dbReference type="EC" id="2.5.1.17"/>
    </reaction>
</comment>
<accession>A0ABR8YBC3</accession>